<protein>
    <submittedName>
        <fullName evidence="2">Uncharacterized protein</fullName>
    </submittedName>
</protein>
<reference evidence="2 3" key="1">
    <citation type="submission" date="2014-04" db="EMBL/GenBank/DDBJ databases">
        <title>Draft genome sequence of Hydrogenovibrio marinus MH-110, a model organism for aerobic H2 metabolism.</title>
        <authorList>
            <person name="Cha H.J."/>
            <person name="Jo B.H."/>
            <person name="Hwang B.H."/>
        </authorList>
    </citation>
    <scope>NUCLEOTIDE SEQUENCE [LARGE SCALE GENOMIC DNA]</scope>
    <source>
        <strain evidence="2 3">MH-110</strain>
    </source>
</reference>
<keyword evidence="1" id="KW-0812">Transmembrane</keyword>
<keyword evidence="1" id="KW-1133">Transmembrane helix</keyword>
<dbReference type="AlphaFoldDB" id="A0A066ZLL4"/>
<keyword evidence="3" id="KW-1185">Reference proteome</keyword>
<accession>A0A066ZLL4</accession>
<dbReference type="RefSeq" id="WP_029913560.1">
    <property type="nucleotide sequence ID" value="NZ_JMIU01000002.1"/>
</dbReference>
<dbReference type="EMBL" id="JMIU01000002">
    <property type="protein sequence ID" value="KDN94673.1"/>
    <property type="molecule type" value="Genomic_DNA"/>
</dbReference>
<evidence type="ECO:0000313" key="2">
    <source>
        <dbReference type="EMBL" id="KDN94673.1"/>
    </source>
</evidence>
<comment type="caution">
    <text evidence="2">The sequence shown here is derived from an EMBL/GenBank/DDBJ whole genome shotgun (WGS) entry which is preliminary data.</text>
</comment>
<evidence type="ECO:0000313" key="3">
    <source>
        <dbReference type="Proteomes" id="UP000027341"/>
    </source>
</evidence>
<feature type="transmembrane region" description="Helical" evidence="1">
    <location>
        <begin position="21"/>
        <end position="43"/>
    </location>
</feature>
<dbReference type="Proteomes" id="UP000027341">
    <property type="component" value="Unassembled WGS sequence"/>
</dbReference>
<proteinExistence type="predicted"/>
<gene>
    <name evidence="2" type="ORF">EI16_12300</name>
</gene>
<evidence type="ECO:0000256" key="1">
    <source>
        <dbReference type="SAM" id="Phobius"/>
    </source>
</evidence>
<sequence length="61" mass="6613">MDAIPMDTKKTSKYEIVGAGAGIAGAITMSFMPSLALFAWIVWLGSEIKVFVCFANDFHVN</sequence>
<organism evidence="2 3">
    <name type="scientific">Hydrogenovibrio marinus</name>
    <dbReference type="NCBI Taxonomy" id="28885"/>
    <lineage>
        <taxon>Bacteria</taxon>
        <taxon>Pseudomonadati</taxon>
        <taxon>Pseudomonadota</taxon>
        <taxon>Gammaproteobacteria</taxon>
        <taxon>Thiotrichales</taxon>
        <taxon>Piscirickettsiaceae</taxon>
        <taxon>Hydrogenovibrio</taxon>
    </lineage>
</organism>
<keyword evidence="1" id="KW-0472">Membrane</keyword>
<dbReference type="STRING" id="28885.EI16_12300"/>
<name>A0A066ZLL4_HYDMR</name>